<keyword evidence="3" id="KW-1185">Reference proteome</keyword>
<keyword evidence="1" id="KW-0812">Transmembrane</keyword>
<gene>
    <name evidence="2" type="ORF">DSCOOX_14610</name>
</gene>
<dbReference type="AlphaFoldDB" id="A0A5K8A732"/>
<dbReference type="Proteomes" id="UP000422108">
    <property type="component" value="Chromosome"/>
</dbReference>
<organism evidence="2 3">
    <name type="scientific">Desulfosarcina ovata subsp. ovata</name>
    <dbReference type="NCBI Taxonomy" id="2752305"/>
    <lineage>
        <taxon>Bacteria</taxon>
        <taxon>Pseudomonadati</taxon>
        <taxon>Thermodesulfobacteriota</taxon>
        <taxon>Desulfobacteria</taxon>
        <taxon>Desulfobacterales</taxon>
        <taxon>Desulfosarcinaceae</taxon>
        <taxon>Desulfosarcina</taxon>
    </lineage>
</organism>
<keyword evidence="1" id="KW-0472">Membrane</keyword>
<protein>
    <recommendedName>
        <fullName evidence="4">DUF2802 domain-containing protein</fullName>
    </recommendedName>
</protein>
<accession>A0A5K8A732</accession>
<evidence type="ECO:0000313" key="3">
    <source>
        <dbReference type="Proteomes" id="UP000422108"/>
    </source>
</evidence>
<feature type="transmembrane region" description="Helical" evidence="1">
    <location>
        <begin position="6"/>
        <end position="27"/>
    </location>
</feature>
<evidence type="ECO:0000313" key="2">
    <source>
        <dbReference type="EMBL" id="BBO88281.1"/>
    </source>
</evidence>
<keyword evidence="1" id="KW-1133">Transmembrane helix</keyword>
<name>A0A5K8A732_9BACT</name>
<evidence type="ECO:0000256" key="1">
    <source>
        <dbReference type="SAM" id="Phobius"/>
    </source>
</evidence>
<sequence length="217" mass="23503">MLHLSYEICGVILAILLIGSWLAVVVFRSKLASAGRLTSCIEENETGSQHELEHRALVFLMSQKIDTVLAALSQTIEAERQKLGAFVMNPSINEAVENLNSQKTSFQEDVALTPVEEDPVQLQTAQVPSSDPCKMSEPSKPLTPDQFLPSFDQAKAAVVEAAVHPHQPAAAPVAEPPVSDYHQILPMAKSGMDVTTIADELHLPEAEVAMMIRLNAA</sequence>
<reference evidence="2 3" key="1">
    <citation type="submission" date="2019-11" db="EMBL/GenBank/DDBJ databases">
        <title>Comparative genomics of hydrocarbon-degrading Desulfosarcina strains.</title>
        <authorList>
            <person name="Watanabe M."/>
            <person name="Kojima H."/>
            <person name="Fukui M."/>
        </authorList>
    </citation>
    <scope>NUCLEOTIDE SEQUENCE [LARGE SCALE GENOMIC DNA]</scope>
    <source>
        <strain evidence="3">oXyS1</strain>
    </source>
</reference>
<proteinExistence type="predicted"/>
<dbReference type="EMBL" id="AP021879">
    <property type="protein sequence ID" value="BBO88281.1"/>
    <property type="molecule type" value="Genomic_DNA"/>
</dbReference>
<dbReference type="RefSeq" id="WP_155309606.1">
    <property type="nucleotide sequence ID" value="NZ_AP021879.1"/>
</dbReference>
<evidence type="ECO:0008006" key="4">
    <source>
        <dbReference type="Google" id="ProtNLM"/>
    </source>
</evidence>